<dbReference type="Proteomes" id="UP000306420">
    <property type="component" value="Unassembled WGS sequence"/>
</dbReference>
<comment type="caution">
    <text evidence="8">The sequence shown here is derived from an EMBL/GenBank/DDBJ whole genome shotgun (WGS) entry which is preliminary data.</text>
</comment>
<feature type="binding site" evidence="5">
    <location>
        <begin position="124"/>
        <end position="128"/>
    </location>
    <ligand>
        <name>S-adenosyl-L-methionine</name>
        <dbReference type="ChEBI" id="CHEBI:59789"/>
    </ligand>
</feature>
<dbReference type="OrthoDB" id="9800643at2"/>
<comment type="caution">
    <text evidence="5">Lacks conserved residue(s) required for the propagation of feature annotation.</text>
</comment>
<dbReference type="EC" id="2.1.1.297" evidence="5"/>
<dbReference type="Gene3D" id="1.10.8.10">
    <property type="entry name" value="DNA helicase RuvA subunit, C-terminal domain"/>
    <property type="match status" value="1"/>
</dbReference>
<evidence type="ECO:0000259" key="7">
    <source>
        <dbReference type="Pfam" id="PF17827"/>
    </source>
</evidence>
<evidence type="ECO:0000256" key="5">
    <source>
        <dbReference type="HAMAP-Rule" id="MF_02126"/>
    </source>
</evidence>
<dbReference type="InterPro" id="IPR004556">
    <property type="entry name" value="HemK-like"/>
</dbReference>
<comment type="catalytic activity">
    <reaction evidence="4 5">
        <text>L-glutaminyl-[peptide chain release factor] + S-adenosyl-L-methionine = N(5)-methyl-L-glutaminyl-[peptide chain release factor] + S-adenosyl-L-homocysteine + H(+)</text>
        <dbReference type="Rhea" id="RHEA:42896"/>
        <dbReference type="Rhea" id="RHEA-COMP:10271"/>
        <dbReference type="Rhea" id="RHEA-COMP:10272"/>
        <dbReference type="ChEBI" id="CHEBI:15378"/>
        <dbReference type="ChEBI" id="CHEBI:30011"/>
        <dbReference type="ChEBI" id="CHEBI:57856"/>
        <dbReference type="ChEBI" id="CHEBI:59789"/>
        <dbReference type="ChEBI" id="CHEBI:61891"/>
        <dbReference type="EC" id="2.1.1.297"/>
    </reaction>
</comment>
<evidence type="ECO:0000313" key="8">
    <source>
        <dbReference type="EMBL" id="TLQ38822.1"/>
    </source>
</evidence>
<dbReference type="InterPro" id="IPR002052">
    <property type="entry name" value="DNA_methylase_N6_adenine_CS"/>
</dbReference>
<dbReference type="InterPro" id="IPR019874">
    <property type="entry name" value="RF_methyltr_PrmC"/>
</dbReference>
<dbReference type="PROSITE" id="PS00092">
    <property type="entry name" value="N6_MTASE"/>
    <property type="match status" value="1"/>
</dbReference>
<dbReference type="RefSeq" id="WP_138405501.1">
    <property type="nucleotide sequence ID" value="NZ_VBSP01000066.1"/>
</dbReference>
<dbReference type="GO" id="GO:0102559">
    <property type="term" value="F:peptide chain release factor N(5)-glutamine methyltransferase activity"/>
    <property type="evidence" value="ECO:0007669"/>
    <property type="project" value="UniProtKB-EC"/>
</dbReference>
<feature type="binding site" evidence="5">
    <location>
        <position position="189"/>
    </location>
    <ligand>
        <name>S-adenosyl-L-methionine</name>
        <dbReference type="ChEBI" id="CHEBI:59789"/>
    </ligand>
</feature>
<dbReference type="InterPro" id="IPR050320">
    <property type="entry name" value="N5-glutamine_MTase"/>
</dbReference>
<keyword evidence="2 5" id="KW-0808">Transferase</keyword>
<evidence type="ECO:0000256" key="2">
    <source>
        <dbReference type="ARBA" id="ARBA00022679"/>
    </source>
</evidence>
<dbReference type="PANTHER" id="PTHR18895">
    <property type="entry name" value="HEMK METHYLTRANSFERASE"/>
    <property type="match status" value="1"/>
</dbReference>
<gene>
    <name evidence="5 8" type="primary">prmC</name>
    <name evidence="8" type="ORF">FEZ33_11400</name>
</gene>
<dbReference type="InterPro" id="IPR040758">
    <property type="entry name" value="PrmC_N"/>
</dbReference>
<dbReference type="CDD" id="cd02440">
    <property type="entry name" value="AdoMet_MTases"/>
    <property type="match status" value="1"/>
</dbReference>
<accession>A0A5R9DT51</accession>
<evidence type="ECO:0000313" key="9">
    <source>
        <dbReference type="Proteomes" id="UP000306420"/>
    </source>
</evidence>
<name>A0A5R9DT51_9LACT</name>
<dbReference type="PANTHER" id="PTHR18895:SF74">
    <property type="entry name" value="MTRF1L RELEASE FACTOR GLUTAMINE METHYLTRANSFERASE"/>
    <property type="match status" value="1"/>
</dbReference>
<comment type="similarity">
    <text evidence="5">Belongs to the protein N5-glutamine methyltransferase family. PrmC subfamily.</text>
</comment>
<evidence type="ECO:0000256" key="1">
    <source>
        <dbReference type="ARBA" id="ARBA00022603"/>
    </source>
</evidence>
<proteinExistence type="inferred from homology"/>
<dbReference type="NCBIfam" id="TIGR03534">
    <property type="entry name" value="RF_mod_PrmC"/>
    <property type="match status" value="1"/>
</dbReference>
<feature type="domain" description="Release factor glutamine methyltransferase N-terminal" evidence="7">
    <location>
        <begin position="11"/>
        <end position="79"/>
    </location>
</feature>
<protein>
    <recommendedName>
        <fullName evidence="5">Release factor glutamine methyltransferase</fullName>
        <shortName evidence="5">RF MTase</shortName>
        <ecNumber evidence="5">2.1.1.297</ecNumber>
    </recommendedName>
    <alternativeName>
        <fullName evidence="5">N5-glutamine methyltransferase PrmC</fullName>
    </alternativeName>
    <alternativeName>
        <fullName evidence="5">Protein-(glutamine-N5) MTase PrmC</fullName>
    </alternativeName>
    <alternativeName>
        <fullName evidence="5">Protein-glutamine N-methyltransferase PrmC</fullName>
    </alternativeName>
</protein>
<dbReference type="GO" id="GO:0032259">
    <property type="term" value="P:methylation"/>
    <property type="evidence" value="ECO:0007669"/>
    <property type="project" value="UniProtKB-KW"/>
</dbReference>
<evidence type="ECO:0000256" key="4">
    <source>
        <dbReference type="ARBA" id="ARBA00048391"/>
    </source>
</evidence>
<dbReference type="InterPro" id="IPR007848">
    <property type="entry name" value="Small_mtfrase_dom"/>
</dbReference>
<keyword evidence="3 5" id="KW-0949">S-adenosyl-L-methionine</keyword>
<feature type="domain" description="Methyltransferase small" evidence="6">
    <location>
        <begin position="112"/>
        <end position="197"/>
    </location>
</feature>
<dbReference type="Pfam" id="PF17827">
    <property type="entry name" value="PrmC_N"/>
    <property type="match status" value="1"/>
</dbReference>
<keyword evidence="1 5" id="KW-0489">Methyltransferase</keyword>
<comment type="function">
    <text evidence="5">Methylates the class 1 translation termination release factors RF1/PrfA and RF2/PrfB on the glutamine residue of the universally conserved GGQ motif.</text>
</comment>
<dbReference type="Gene3D" id="3.40.50.150">
    <property type="entry name" value="Vaccinia Virus protein VP39"/>
    <property type="match status" value="1"/>
</dbReference>
<dbReference type="InterPro" id="IPR029063">
    <property type="entry name" value="SAM-dependent_MTases_sf"/>
</dbReference>
<reference evidence="8 9" key="1">
    <citation type="submission" date="2019-05" db="EMBL/GenBank/DDBJ databases">
        <title>The metagenome of a microbial culture collection derived from dairy environment covers the genomic content of the human microbiome.</title>
        <authorList>
            <person name="Roder T."/>
            <person name="Wuthrich D."/>
            <person name="Sattari Z."/>
            <person name="Von Ah U."/>
            <person name="Bar C."/>
            <person name="Ronchi F."/>
            <person name="Macpherson A.J."/>
            <person name="Ganal-Vonarburg S.C."/>
            <person name="Bruggmann R."/>
            <person name="Vergeres G."/>
        </authorList>
    </citation>
    <scope>NUCLEOTIDE SEQUENCE [LARGE SCALE GENOMIC DNA]</scope>
    <source>
        <strain evidence="8 9">FAM 24227</strain>
    </source>
</reference>
<dbReference type="Pfam" id="PF05175">
    <property type="entry name" value="MTS"/>
    <property type="match status" value="1"/>
</dbReference>
<evidence type="ECO:0000256" key="3">
    <source>
        <dbReference type="ARBA" id="ARBA00022691"/>
    </source>
</evidence>
<feature type="binding site" evidence="5">
    <location>
        <position position="147"/>
    </location>
    <ligand>
        <name>S-adenosyl-L-methionine</name>
        <dbReference type="ChEBI" id="CHEBI:59789"/>
    </ligand>
</feature>
<evidence type="ECO:0000259" key="6">
    <source>
        <dbReference type="Pfam" id="PF05175"/>
    </source>
</evidence>
<dbReference type="SUPFAM" id="SSF53335">
    <property type="entry name" value="S-adenosyl-L-methionine-dependent methyltransferases"/>
    <property type="match status" value="1"/>
</dbReference>
<dbReference type="HAMAP" id="MF_02126">
    <property type="entry name" value="RF_methyltr_PrmC"/>
    <property type="match status" value="1"/>
</dbReference>
<dbReference type="AlphaFoldDB" id="A0A5R9DT51"/>
<organism evidence="8 9">
    <name type="scientific">Ruoffia tabacinasalis</name>
    <dbReference type="NCBI Taxonomy" id="87458"/>
    <lineage>
        <taxon>Bacteria</taxon>
        <taxon>Bacillati</taxon>
        <taxon>Bacillota</taxon>
        <taxon>Bacilli</taxon>
        <taxon>Lactobacillales</taxon>
        <taxon>Aerococcaceae</taxon>
        <taxon>Ruoffia</taxon>
    </lineage>
</organism>
<dbReference type="GO" id="GO:0003676">
    <property type="term" value="F:nucleic acid binding"/>
    <property type="evidence" value="ECO:0007669"/>
    <property type="project" value="InterPro"/>
</dbReference>
<dbReference type="NCBIfam" id="TIGR00536">
    <property type="entry name" value="hemK_fam"/>
    <property type="match status" value="1"/>
</dbReference>
<sequence>MVQTVNLTLGEALNKASLFLKASGLDEHLARTYWMMTFEQTLTDVVLGLNKPVKEEMYTHYMRILEQIVEGKPIQYLLGHAYFMEEKFKVTEHTLIPREDTAGIVSLSNHYLEEKVDAKVLDIGTGTGILAIMIAKLNPEQHVFASDISPEALKVAKENALNHQVNVEFIESNLFEHIPQQNFDLIVSNPPYISEDELDLMDDSVKKFEPSLALFAEDNGLAIYKQLAKQIQSYVKETSMIIVEIGFQQGEAVKTIFSETFPNSTIEIILDLNGKNRYVQIEL</sequence>
<feature type="binding site" evidence="5">
    <location>
        <begin position="189"/>
        <end position="192"/>
    </location>
    <ligand>
        <name>substrate</name>
    </ligand>
</feature>
<dbReference type="EMBL" id="VBSP01000066">
    <property type="protein sequence ID" value="TLQ38822.1"/>
    <property type="molecule type" value="Genomic_DNA"/>
</dbReference>